<dbReference type="GO" id="GO:0004559">
    <property type="term" value="F:alpha-mannosidase activity"/>
    <property type="evidence" value="ECO:0007669"/>
    <property type="project" value="InterPro"/>
</dbReference>
<evidence type="ECO:0000313" key="3">
    <source>
        <dbReference type="EMBL" id="QHS63189.1"/>
    </source>
</evidence>
<dbReference type="AlphaFoldDB" id="A0A6B9ZMV9"/>
<sequence>MYIHIVKGLQRICLITCSLVIWGHHHSAIAQQKGPAFTSIELQPTVAYLHYQGRSARMVRMVFHSGNSYAPATAYIHFNGLSDSISVASSPAGLQVFELPLPGAPVQKDTELYVRLRTGGRDYTARCMVSPAKEWKVYLLPHSHVDIGYTNVQEKVMRLHMNNIDEAIKIAARTQNYPAEARYKWNTEAFWVVDHYLAEADAAKKKAFWEAVKKGWINIDGAYANINTSVTDSRQLMQMFHTAVKTAKEQGIDITTMFQGDVPGASWGLASQAAITGIRYFWGAPNADDRIGRSPGWRDRPFYWQSPGRQKMLYWQSEPYSIGYRLKGSKIPNFFTVEDPVPYYTGHPSANFLNPYLFEYLAGLSQKQFPYNMTIMTWAMSDNAPIDPELPEAVKEWNEKFASPKLIITSVKQFFTDFESAYKDSIPVVSGDYTEFWTDGIGSAAKETGYNRNASETLQQADAVWALLGKAPYPARETDTIWNNILLFNEHTWGAYNSISNPEDPKAIAQWSYKQSFALKGRAQSAAMLERATGGEIIANAIDVYNTIGDIRTELVIVPAARSQAGDLVKDVDGRRVPSQRLSTGELAILAKDIAPYSKQRFTIHAGKAYTNTRSVVTNTTLSNELYHITLDAKTGNITGLTRNGIAHNLADSTGLNRYSYLPGDSLAKIQYAGPATLTVKENGPLVVSVNVRTIAPGTNALTSEIRLVAGVDRIEVINTIDKKAITAKEGVHFAFPFNVPAAQVRYNIPWGSVQAEADQLKYANRNWYTVQRWVDVSGSDYGVTWSTPDAPLFELGTQTSADMVGGLHDPAQWATFTEQRPAIYSWVMNNLWHTNFRHAQEGLATCRYYLTVHRAYDAYAVNQTGMANHRPLIAVPATGSATASLPFTAQSTTVLIESIKPAADGKGVIVWLVNTAADEGKITLQAKDKTRRLQVTATNMLEETGQQLTNIVTLPAKGILMLRVENK</sequence>
<dbReference type="GO" id="GO:0009313">
    <property type="term" value="P:oligosaccharide catabolic process"/>
    <property type="evidence" value="ECO:0007669"/>
    <property type="project" value="TreeGrafter"/>
</dbReference>
<dbReference type="GO" id="GO:0030246">
    <property type="term" value="F:carbohydrate binding"/>
    <property type="evidence" value="ECO:0007669"/>
    <property type="project" value="InterPro"/>
</dbReference>
<keyword evidence="4" id="KW-1185">Reference proteome</keyword>
<dbReference type="InterPro" id="IPR000602">
    <property type="entry name" value="Glyco_hydro_38_N"/>
</dbReference>
<keyword evidence="3" id="KW-0378">Hydrolase</keyword>
<proteinExistence type="predicted"/>
<dbReference type="Proteomes" id="UP000476411">
    <property type="component" value="Chromosome"/>
</dbReference>
<dbReference type="InterPro" id="IPR027291">
    <property type="entry name" value="Glyco_hydro_38_N_sf"/>
</dbReference>
<protein>
    <submittedName>
        <fullName evidence="3">Glycoside hydrolase</fullName>
    </submittedName>
</protein>
<feature type="domain" description="Glycoside hydrolase family 38 N-terminal" evidence="1">
    <location>
        <begin position="136"/>
        <end position="420"/>
    </location>
</feature>
<dbReference type="Pfam" id="PF07748">
    <property type="entry name" value="Glyco_hydro_38C"/>
    <property type="match status" value="1"/>
</dbReference>
<evidence type="ECO:0000313" key="4">
    <source>
        <dbReference type="Proteomes" id="UP000476411"/>
    </source>
</evidence>
<name>A0A6B9ZMV9_9BACT</name>
<feature type="domain" description="Glycosyl hydrolase family 38 C-terminal" evidence="2">
    <location>
        <begin position="622"/>
        <end position="785"/>
    </location>
</feature>
<dbReference type="RefSeq" id="WP_162334912.1">
    <property type="nucleotide sequence ID" value="NZ_CP048113.1"/>
</dbReference>
<accession>A0A6B9ZMV9</accession>
<dbReference type="SUPFAM" id="SSF74650">
    <property type="entry name" value="Galactose mutarotase-like"/>
    <property type="match status" value="1"/>
</dbReference>
<evidence type="ECO:0000259" key="2">
    <source>
        <dbReference type="Pfam" id="PF07748"/>
    </source>
</evidence>
<dbReference type="InterPro" id="IPR011682">
    <property type="entry name" value="Glyco_hydro_38_C"/>
</dbReference>
<dbReference type="Pfam" id="PF01074">
    <property type="entry name" value="Glyco_hydro_38N"/>
    <property type="match status" value="1"/>
</dbReference>
<gene>
    <name evidence="3" type="ORF">GWR21_27455</name>
</gene>
<dbReference type="InterPro" id="IPR011330">
    <property type="entry name" value="Glyco_hydro/deAcase_b/a-brl"/>
</dbReference>
<dbReference type="PANTHER" id="PTHR46017">
    <property type="entry name" value="ALPHA-MANNOSIDASE 2C1"/>
    <property type="match status" value="1"/>
</dbReference>
<dbReference type="Gene3D" id="3.20.110.10">
    <property type="entry name" value="Glycoside hydrolase 38, N terminal domain"/>
    <property type="match status" value="1"/>
</dbReference>
<dbReference type="KEGG" id="chih:GWR21_27455"/>
<dbReference type="GO" id="GO:0006013">
    <property type="term" value="P:mannose metabolic process"/>
    <property type="evidence" value="ECO:0007669"/>
    <property type="project" value="InterPro"/>
</dbReference>
<dbReference type="CDD" id="cd10791">
    <property type="entry name" value="GH38N_AMII_like_1"/>
    <property type="match status" value="1"/>
</dbReference>
<evidence type="ECO:0000259" key="1">
    <source>
        <dbReference type="Pfam" id="PF01074"/>
    </source>
</evidence>
<reference evidence="3 4" key="1">
    <citation type="submission" date="2020-01" db="EMBL/GenBank/DDBJ databases">
        <title>Complete genome sequence of Chitinophaga sp. H33E-04 isolated from quinoa roots.</title>
        <authorList>
            <person name="Weon H.-Y."/>
            <person name="Lee S.A."/>
        </authorList>
    </citation>
    <scope>NUCLEOTIDE SEQUENCE [LARGE SCALE GENOMIC DNA]</scope>
    <source>
        <strain evidence="3 4">H33E-04</strain>
    </source>
</reference>
<dbReference type="EMBL" id="CP048113">
    <property type="protein sequence ID" value="QHS63189.1"/>
    <property type="molecule type" value="Genomic_DNA"/>
</dbReference>
<organism evidence="3 4">
    <name type="scientific">Chitinophaga agri</name>
    <dbReference type="NCBI Taxonomy" id="2703787"/>
    <lineage>
        <taxon>Bacteria</taxon>
        <taxon>Pseudomonadati</taxon>
        <taxon>Bacteroidota</taxon>
        <taxon>Chitinophagia</taxon>
        <taxon>Chitinophagales</taxon>
        <taxon>Chitinophagaceae</taxon>
        <taxon>Chitinophaga</taxon>
    </lineage>
</organism>
<dbReference type="PANTHER" id="PTHR46017:SF1">
    <property type="entry name" value="ALPHA-MANNOSIDASE 2C1"/>
    <property type="match status" value="1"/>
</dbReference>
<dbReference type="Gene3D" id="2.70.98.30">
    <property type="entry name" value="Golgi alpha-mannosidase II, domain 4"/>
    <property type="match status" value="1"/>
</dbReference>
<dbReference type="InterPro" id="IPR011013">
    <property type="entry name" value="Gal_mutarotase_sf_dom"/>
</dbReference>
<dbReference type="SUPFAM" id="SSF88713">
    <property type="entry name" value="Glycoside hydrolase/deacetylase"/>
    <property type="match status" value="1"/>
</dbReference>